<proteinExistence type="predicted"/>
<evidence type="ECO:0000259" key="2">
    <source>
        <dbReference type="Pfam" id="PF03724"/>
    </source>
</evidence>
<name>A0A084TJI1_9FLAO</name>
<dbReference type="InterPro" id="IPR053147">
    <property type="entry name" value="Hsp_HslJ-like"/>
</dbReference>
<evidence type="ECO:0000313" key="3">
    <source>
        <dbReference type="EMBL" id="KFB00867.1"/>
    </source>
</evidence>
<dbReference type="InterPro" id="IPR038670">
    <property type="entry name" value="HslJ-like_sf"/>
</dbReference>
<dbReference type="eggNOG" id="COG3650">
    <property type="taxonomic scope" value="Bacteria"/>
</dbReference>
<dbReference type="AlphaFoldDB" id="A0A084TJI1"/>
<reference evidence="4" key="2">
    <citation type="submission" date="2014-07" db="EMBL/GenBank/DDBJ databases">
        <title>Genome sequence of Mangrovimonas yunxiaonensis.</title>
        <authorList>
            <person name="Li Y."/>
            <person name="Zheng T."/>
        </authorList>
    </citation>
    <scope>NUCLEOTIDE SEQUENCE [LARGE SCALE GENOMIC DNA]</scope>
    <source>
        <strain evidence="4">LY01</strain>
    </source>
</reference>
<keyword evidence="4" id="KW-1185">Reference proteome</keyword>
<evidence type="ECO:0000256" key="1">
    <source>
        <dbReference type="SAM" id="MobiDB-lite"/>
    </source>
</evidence>
<dbReference type="Gene3D" id="2.40.128.270">
    <property type="match status" value="1"/>
</dbReference>
<evidence type="ECO:0000313" key="4">
    <source>
        <dbReference type="Proteomes" id="UP000028521"/>
    </source>
</evidence>
<organism evidence="3 4">
    <name type="scientific">Mangrovimonas yunxiaonensis</name>
    <dbReference type="NCBI Taxonomy" id="1197477"/>
    <lineage>
        <taxon>Bacteria</taxon>
        <taxon>Pseudomonadati</taxon>
        <taxon>Bacteroidota</taxon>
        <taxon>Flavobacteriia</taxon>
        <taxon>Flavobacteriales</taxon>
        <taxon>Flavobacteriaceae</taxon>
        <taxon>Mangrovimonas</taxon>
    </lineage>
</organism>
<reference evidence="3 4" key="1">
    <citation type="journal article" date="2014" name="Genome Announc.">
        <title>Draft Genome Sequence of the Algicidal Bacterium Mangrovimonas yunxiaonensis Strain LY01.</title>
        <authorList>
            <person name="Li Y."/>
            <person name="Zhu H."/>
            <person name="Li C."/>
            <person name="Zhang H."/>
            <person name="Chen Z."/>
            <person name="Zheng W."/>
            <person name="Xu H."/>
            <person name="Zheng T."/>
        </authorList>
    </citation>
    <scope>NUCLEOTIDE SEQUENCE [LARGE SCALE GENOMIC DNA]</scope>
    <source>
        <strain evidence="3 4">LY01</strain>
    </source>
</reference>
<feature type="region of interest" description="Disordered" evidence="1">
    <location>
        <begin position="1"/>
        <end position="28"/>
    </location>
</feature>
<dbReference type="Pfam" id="PF03724">
    <property type="entry name" value="META"/>
    <property type="match status" value="1"/>
</dbReference>
<dbReference type="EMBL" id="JPFK01000007">
    <property type="protein sequence ID" value="KFB00867.1"/>
    <property type="molecule type" value="Genomic_DNA"/>
</dbReference>
<dbReference type="Proteomes" id="UP000028521">
    <property type="component" value="Unassembled WGS sequence"/>
</dbReference>
<accession>A0A084TJI1</accession>
<dbReference type="STRING" id="1197477.IA57_10485"/>
<dbReference type="InterPro" id="IPR005184">
    <property type="entry name" value="DUF306_Meta_HslJ"/>
</dbReference>
<sequence length="249" mass="28223">MRFKAIDSAAKETPNTKNTTSSNSLSEENKATDVYFKANGTEPFWQLSITDKIIKLKMPNDSILTPHATPDYAQDSNVKRYALQTELAEVYIQISQKDCNNSMSGKTFPYSVSIDYKKGKATQFTKLEGCGQYITNYRLHDIWVLETLNGQAVTKEAFGKTLPSMEINANENLFMGLTGCNTFKGKLFSERNKLRFTNMAITKKMCLPDNKKEQEFILALERTTTYSIGNNRLTLSNPDNELLVFKKID</sequence>
<feature type="compositionally biased region" description="Low complexity" evidence="1">
    <location>
        <begin position="11"/>
        <end position="26"/>
    </location>
</feature>
<feature type="domain" description="DUF306" evidence="2">
    <location>
        <begin position="141"/>
        <end position="246"/>
    </location>
</feature>
<dbReference type="eggNOG" id="COG3187">
    <property type="taxonomic scope" value="Bacteria"/>
</dbReference>
<protein>
    <recommendedName>
        <fullName evidence="2">DUF306 domain-containing protein</fullName>
    </recommendedName>
</protein>
<gene>
    <name evidence="3" type="ORF">IA57_10485</name>
</gene>
<dbReference type="PANTHER" id="PTHR35535:SF1">
    <property type="entry name" value="HEAT SHOCK PROTEIN HSLJ"/>
    <property type="match status" value="1"/>
</dbReference>
<comment type="caution">
    <text evidence="3">The sequence shown here is derived from an EMBL/GenBank/DDBJ whole genome shotgun (WGS) entry which is preliminary data.</text>
</comment>
<dbReference type="PANTHER" id="PTHR35535">
    <property type="entry name" value="HEAT SHOCK PROTEIN HSLJ"/>
    <property type="match status" value="1"/>
</dbReference>